<dbReference type="AlphaFoldDB" id="A0A1I7X2V6"/>
<reference evidence="2" key="1">
    <citation type="submission" date="2016-11" db="UniProtKB">
        <authorList>
            <consortium name="WormBaseParasite"/>
        </authorList>
    </citation>
    <scope>IDENTIFICATION</scope>
</reference>
<dbReference type="Proteomes" id="UP000095283">
    <property type="component" value="Unplaced"/>
</dbReference>
<organism evidence="1 2">
    <name type="scientific">Heterorhabditis bacteriophora</name>
    <name type="common">Entomopathogenic nematode worm</name>
    <dbReference type="NCBI Taxonomy" id="37862"/>
    <lineage>
        <taxon>Eukaryota</taxon>
        <taxon>Metazoa</taxon>
        <taxon>Ecdysozoa</taxon>
        <taxon>Nematoda</taxon>
        <taxon>Chromadorea</taxon>
        <taxon>Rhabditida</taxon>
        <taxon>Rhabditina</taxon>
        <taxon>Rhabditomorpha</taxon>
        <taxon>Strongyloidea</taxon>
        <taxon>Heterorhabditidae</taxon>
        <taxon>Heterorhabditis</taxon>
    </lineage>
</organism>
<dbReference type="WBParaSite" id="Hba_11798">
    <property type="protein sequence ID" value="Hba_11798"/>
    <property type="gene ID" value="Hba_11798"/>
</dbReference>
<keyword evidence="1" id="KW-1185">Reference proteome</keyword>
<accession>A0A1I7X2V6</accession>
<protein>
    <submittedName>
        <fullName evidence="2">Secreted protein</fullName>
    </submittedName>
</protein>
<sequence length="73" mass="7786">MHRMRNSQLTCVTELFSSLPSVVTLLPKFCSIVLVISVDDDAVIASTSSCDGIFSIDLSTVNAVLFDTASSES</sequence>
<evidence type="ECO:0000313" key="2">
    <source>
        <dbReference type="WBParaSite" id="Hba_11798"/>
    </source>
</evidence>
<name>A0A1I7X2V6_HETBA</name>
<evidence type="ECO:0000313" key="1">
    <source>
        <dbReference type="Proteomes" id="UP000095283"/>
    </source>
</evidence>
<proteinExistence type="predicted"/>